<keyword evidence="1" id="KW-1133">Transmembrane helix</keyword>
<keyword evidence="1" id="KW-0812">Transmembrane</keyword>
<protein>
    <submittedName>
        <fullName evidence="2">Uncharacterized protein</fullName>
    </submittedName>
</protein>
<keyword evidence="3" id="KW-1185">Reference proteome</keyword>
<accession>A0A0L6UUK6</accession>
<dbReference type="EMBL" id="LAVV01008957">
    <property type="protein sequence ID" value="KNZ51545.1"/>
    <property type="molecule type" value="Genomic_DNA"/>
</dbReference>
<evidence type="ECO:0000313" key="2">
    <source>
        <dbReference type="EMBL" id="KNZ51545.1"/>
    </source>
</evidence>
<evidence type="ECO:0000256" key="1">
    <source>
        <dbReference type="SAM" id="Phobius"/>
    </source>
</evidence>
<gene>
    <name evidence="2" type="ORF">VP01_390g2</name>
</gene>
<organism evidence="2 3">
    <name type="scientific">Puccinia sorghi</name>
    <dbReference type="NCBI Taxonomy" id="27349"/>
    <lineage>
        <taxon>Eukaryota</taxon>
        <taxon>Fungi</taxon>
        <taxon>Dikarya</taxon>
        <taxon>Basidiomycota</taxon>
        <taxon>Pucciniomycotina</taxon>
        <taxon>Pucciniomycetes</taxon>
        <taxon>Pucciniales</taxon>
        <taxon>Pucciniaceae</taxon>
        <taxon>Puccinia</taxon>
    </lineage>
</organism>
<dbReference type="Proteomes" id="UP000037035">
    <property type="component" value="Unassembled WGS sequence"/>
</dbReference>
<proteinExistence type="predicted"/>
<dbReference type="AlphaFoldDB" id="A0A0L6UUK6"/>
<dbReference type="VEuPathDB" id="FungiDB:VP01_390g2"/>
<comment type="caution">
    <text evidence="2">The sequence shown here is derived from an EMBL/GenBank/DDBJ whole genome shotgun (WGS) entry which is preliminary data.</text>
</comment>
<feature type="transmembrane region" description="Helical" evidence="1">
    <location>
        <begin position="164"/>
        <end position="185"/>
    </location>
</feature>
<reference evidence="2 3" key="1">
    <citation type="submission" date="2015-08" db="EMBL/GenBank/DDBJ databases">
        <title>Next Generation Sequencing and Analysis of the Genome of Puccinia sorghi L Schw, the Causal Agent of Maize Common Rust.</title>
        <authorList>
            <person name="Rochi L."/>
            <person name="Burguener G."/>
            <person name="Darino M."/>
            <person name="Turjanski A."/>
            <person name="Kreff E."/>
            <person name="Dieguez M.J."/>
            <person name="Sacco F."/>
        </authorList>
    </citation>
    <scope>NUCLEOTIDE SEQUENCE [LARGE SCALE GENOMIC DNA]</scope>
    <source>
        <strain evidence="2 3">RO10H11247</strain>
    </source>
</reference>
<keyword evidence="1" id="KW-0472">Membrane</keyword>
<evidence type="ECO:0000313" key="3">
    <source>
        <dbReference type="Proteomes" id="UP000037035"/>
    </source>
</evidence>
<sequence>MSIILMVALSHRKRGDISSLIGHHTGQSRLALYTCLSIHARRLTTPRYPLIQVFFYGHLSWSHTGSTHHHISRVLSPRPTVHMSFMHEIVSLFKCIGAVPQGSSPRSTCCFAVTRKHSSRDGRGRFPLPISLNLVFFFFFFSSLNNFFFLGSTNMTRPLNRRYFHHFFFFFLAFPVQSNILCCALTPSHLMSISCFNFERKKHKVNIQHMFLIKCHIGFPAGPRNRLIIQFHHVTAPCCVPTHCSLLLHEVHAIYDQTEIKSHPTTEKKKEKKLAQLTAVDMQHAPAKLPSKLNLFVFVNVLVQSLCSLHSDCASNFASWDFLHVNYRQLSVDILIHLGTTCEQLNIRTNTHLCPACSVYPNYIRFSFFSPFFVPKYFSIKQKISHASVNY</sequence>
<feature type="transmembrane region" description="Helical" evidence="1">
    <location>
        <begin position="126"/>
        <end position="144"/>
    </location>
</feature>
<name>A0A0L6UUK6_9BASI</name>